<dbReference type="InterPro" id="IPR010898">
    <property type="entry name" value="Hpre_diP_synth_I"/>
</dbReference>
<feature type="transmembrane region" description="Helical" evidence="1">
    <location>
        <begin position="89"/>
        <end position="114"/>
    </location>
</feature>
<evidence type="ECO:0000313" key="2">
    <source>
        <dbReference type="EMBL" id="HIS23910.1"/>
    </source>
</evidence>
<reference evidence="2" key="1">
    <citation type="submission" date="2020-10" db="EMBL/GenBank/DDBJ databases">
        <authorList>
            <person name="Gilroy R."/>
        </authorList>
    </citation>
    <scope>NUCLEOTIDE SEQUENCE</scope>
    <source>
        <strain evidence="2">CHK157-1446</strain>
    </source>
</reference>
<dbReference type="EMBL" id="DVIR01000006">
    <property type="protein sequence ID" value="HIS23910.1"/>
    <property type="molecule type" value="Genomic_DNA"/>
</dbReference>
<dbReference type="Proteomes" id="UP000823982">
    <property type="component" value="Unassembled WGS sequence"/>
</dbReference>
<keyword evidence="1" id="KW-0472">Membrane</keyword>
<evidence type="ECO:0000313" key="3">
    <source>
        <dbReference type="Proteomes" id="UP000823982"/>
    </source>
</evidence>
<organism evidence="2 3">
    <name type="scientific">Candidatus Faeciplasma gallinarum</name>
    <dbReference type="NCBI Taxonomy" id="2840799"/>
    <lineage>
        <taxon>Bacteria</taxon>
        <taxon>Bacillati</taxon>
        <taxon>Bacillota</taxon>
        <taxon>Clostridia</taxon>
        <taxon>Eubacteriales</taxon>
        <taxon>Oscillospiraceae</taxon>
        <taxon>Oscillospiraceae incertae sedis</taxon>
        <taxon>Candidatus Faeciplasma</taxon>
    </lineage>
</organism>
<dbReference type="PIRSF" id="PIRSF027391">
    <property type="entry name" value="Hpre_diP_synt_I"/>
    <property type="match status" value="1"/>
</dbReference>
<gene>
    <name evidence="2" type="ORF">IAD01_00670</name>
</gene>
<proteinExistence type="predicted"/>
<protein>
    <submittedName>
        <fullName evidence="2">Gx transporter family protein</fullName>
    </submittedName>
</protein>
<feature type="transmembrane region" description="Helical" evidence="1">
    <location>
        <begin position="120"/>
        <end position="146"/>
    </location>
</feature>
<keyword evidence="1" id="KW-1133">Transmembrane helix</keyword>
<dbReference type="AlphaFoldDB" id="A0A9D1JHP5"/>
<keyword evidence="1" id="KW-0812">Transmembrane</keyword>
<feature type="transmembrane region" description="Helical" evidence="1">
    <location>
        <begin position="54"/>
        <end position="82"/>
    </location>
</feature>
<evidence type="ECO:0000256" key="1">
    <source>
        <dbReference type="SAM" id="Phobius"/>
    </source>
</evidence>
<dbReference type="InterPro" id="IPR014535">
    <property type="entry name" value="Hpre_diP_synt_I"/>
</dbReference>
<reference evidence="2" key="2">
    <citation type="journal article" date="2021" name="PeerJ">
        <title>Extensive microbial diversity within the chicken gut microbiome revealed by metagenomics and culture.</title>
        <authorList>
            <person name="Gilroy R."/>
            <person name="Ravi A."/>
            <person name="Getino M."/>
            <person name="Pursley I."/>
            <person name="Horton D.L."/>
            <person name="Alikhan N.F."/>
            <person name="Baker D."/>
            <person name="Gharbi K."/>
            <person name="Hall N."/>
            <person name="Watson M."/>
            <person name="Adriaenssens E.M."/>
            <person name="Foster-Nyarko E."/>
            <person name="Jarju S."/>
            <person name="Secka A."/>
            <person name="Antonio M."/>
            <person name="Oren A."/>
            <person name="Chaudhuri R.R."/>
            <person name="La Ragione R."/>
            <person name="Hildebrand F."/>
            <person name="Pallen M.J."/>
        </authorList>
    </citation>
    <scope>NUCLEOTIDE SEQUENCE</scope>
    <source>
        <strain evidence="2">CHK157-1446</strain>
    </source>
</reference>
<sequence>MASALALILSYLESLVPLSVAVPGVKAGLANIVILFMLYRVGLKEAAAVSGVRLLWVAILFGSFLTFLYSLAGAVLSLCVMAPMKKSGLFSAVGVSVTGGVMHNVGQIIVAVLVMGTAQIAYYLPVLMISGVVSGVLVGVVSAILIKKIPKSII</sequence>
<name>A0A9D1JHP5_9FIRM</name>
<dbReference type="Gene3D" id="1.10.1760.20">
    <property type="match status" value="1"/>
</dbReference>
<comment type="caution">
    <text evidence="2">The sequence shown here is derived from an EMBL/GenBank/DDBJ whole genome shotgun (WGS) entry which is preliminary data.</text>
</comment>
<dbReference type="Pfam" id="PF07456">
    <property type="entry name" value="Hpre_diP_synt_I"/>
    <property type="match status" value="1"/>
</dbReference>
<accession>A0A9D1JHP5</accession>